<feature type="compositionally biased region" description="Basic residues" evidence="8">
    <location>
        <begin position="502"/>
        <end position="518"/>
    </location>
</feature>
<comment type="subcellular location">
    <subcellularLocation>
        <location evidence="1">Cell membrane</location>
        <topology evidence="1">Peripheral membrane protein</topology>
        <orientation evidence="1">Cytoplasmic side</orientation>
    </subcellularLocation>
</comment>
<dbReference type="EMBL" id="CM035428">
    <property type="protein sequence ID" value="KAH7302629.1"/>
    <property type="molecule type" value="Genomic_DNA"/>
</dbReference>
<dbReference type="AlphaFoldDB" id="A0A8T2S3L7"/>
<dbReference type="GO" id="GO:0051301">
    <property type="term" value="P:cell division"/>
    <property type="evidence" value="ECO:0007669"/>
    <property type="project" value="UniProtKB-KW"/>
</dbReference>
<evidence type="ECO:0000259" key="9">
    <source>
        <dbReference type="Pfam" id="PF06136"/>
    </source>
</evidence>
<feature type="domain" description="SOSEKI DIX-like" evidence="9">
    <location>
        <begin position="16"/>
        <end position="104"/>
    </location>
</feature>
<feature type="compositionally biased region" description="Basic and acidic residues" evidence="8">
    <location>
        <begin position="152"/>
        <end position="167"/>
    </location>
</feature>
<keyword evidence="11" id="KW-1185">Reference proteome</keyword>
<organism evidence="10 11">
    <name type="scientific">Ceratopteris richardii</name>
    <name type="common">Triangle waterfern</name>
    <dbReference type="NCBI Taxonomy" id="49495"/>
    <lineage>
        <taxon>Eukaryota</taxon>
        <taxon>Viridiplantae</taxon>
        <taxon>Streptophyta</taxon>
        <taxon>Embryophyta</taxon>
        <taxon>Tracheophyta</taxon>
        <taxon>Polypodiopsida</taxon>
        <taxon>Polypodiidae</taxon>
        <taxon>Polypodiales</taxon>
        <taxon>Pteridineae</taxon>
        <taxon>Pteridaceae</taxon>
        <taxon>Parkerioideae</taxon>
        <taxon>Ceratopteris</taxon>
    </lineage>
</organism>
<evidence type="ECO:0000256" key="3">
    <source>
        <dbReference type="ARBA" id="ARBA00022475"/>
    </source>
</evidence>
<keyword evidence="6" id="KW-0131">Cell cycle</keyword>
<proteinExistence type="inferred from homology"/>
<dbReference type="GO" id="GO:0051258">
    <property type="term" value="P:protein polymerization"/>
    <property type="evidence" value="ECO:0007669"/>
    <property type="project" value="UniProtKB-ARBA"/>
</dbReference>
<name>A0A8T2S3L7_CERRI</name>
<evidence type="ECO:0000256" key="7">
    <source>
        <dbReference type="ARBA" id="ARBA00024211"/>
    </source>
</evidence>
<evidence type="ECO:0000256" key="4">
    <source>
        <dbReference type="ARBA" id="ARBA00022618"/>
    </source>
</evidence>
<dbReference type="OrthoDB" id="1907705at2759"/>
<evidence type="ECO:0000313" key="10">
    <source>
        <dbReference type="EMBL" id="KAH7302627.1"/>
    </source>
</evidence>
<keyword evidence="3" id="KW-1003">Cell membrane</keyword>
<dbReference type="EMBL" id="CM035428">
    <property type="protein sequence ID" value="KAH7302631.1"/>
    <property type="molecule type" value="Genomic_DNA"/>
</dbReference>
<dbReference type="InterPro" id="IPR010369">
    <property type="entry name" value="SOK"/>
</dbReference>
<gene>
    <name evidence="10" type="ORF">KP509_23G080300</name>
</gene>
<accession>A0A8T2S3L7</accession>
<evidence type="ECO:0000256" key="2">
    <source>
        <dbReference type="ARBA" id="ARBA00022473"/>
    </source>
</evidence>
<dbReference type="EMBL" id="CM035428">
    <property type="protein sequence ID" value="KAH7302628.1"/>
    <property type="molecule type" value="Genomic_DNA"/>
</dbReference>
<dbReference type="Pfam" id="PF06136">
    <property type="entry name" value="SOK"/>
    <property type="match status" value="1"/>
</dbReference>
<evidence type="ECO:0000256" key="8">
    <source>
        <dbReference type="SAM" id="MobiDB-lite"/>
    </source>
</evidence>
<comment type="caution">
    <text evidence="10">The sequence shown here is derived from an EMBL/GenBank/DDBJ whole genome shotgun (WGS) entry which is preliminary data.</text>
</comment>
<dbReference type="PANTHER" id="PTHR31083">
    <property type="entry name" value="UPSTREAM OF FLC PROTEIN (DUF966)"/>
    <property type="match status" value="1"/>
</dbReference>
<evidence type="ECO:0000256" key="6">
    <source>
        <dbReference type="ARBA" id="ARBA00023306"/>
    </source>
</evidence>
<evidence type="ECO:0000256" key="5">
    <source>
        <dbReference type="ARBA" id="ARBA00023136"/>
    </source>
</evidence>
<feature type="compositionally biased region" description="Basic and acidic residues" evidence="8">
    <location>
        <begin position="210"/>
        <end position="224"/>
    </location>
</feature>
<feature type="region of interest" description="Disordered" evidence="8">
    <location>
        <begin position="495"/>
        <end position="538"/>
    </location>
</feature>
<feature type="region of interest" description="Disordered" evidence="8">
    <location>
        <begin position="119"/>
        <end position="171"/>
    </location>
</feature>
<comment type="similarity">
    <text evidence="7">Belongs to the SOSEKI family.</text>
</comment>
<evidence type="ECO:0000256" key="1">
    <source>
        <dbReference type="ARBA" id="ARBA00004413"/>
    </source>
</evidence>
<feature type="compositionally biased region" description="Polar residues" evidence="8">
    <location>
        <begin position="628"/>
        <end position="637"/>
    </location>
</feature>
<feature type="region of interest" description="Disordered" evidence="8">
    <location>
        <begin position="628"/>
        <end position="650"/>
    </location>
</feature>
<dbReference type="EMBL" id="CM035428">
    <property type="protein sequence ID" value="KAH7302627.1"/>
    <property type="molecule type" value="Genomic_DNA"/>
</dbReference>
<keyword evidence="4" id="KW-0132">Cell division</keyword>
<feature type="compositionally biased region" description="Polar residues" evidence="8">
    <location>
        <begin position="519"/>
        <end position="537"/>
    </location>
</feature>
<reference evidence="10 11" key="1">
    <citation type="submission" date="2021-08" db="EMBL/GenBank/DDBJ databases">
        <title>WGS assembly of Ceratopteris richardii.</title>
        <authorList>
            <person name="Marchant D.B."/>
            <person name="Chen G."/>
            <person name="Jenkins J."/>
            <person name="Shu S."/>
            <person name="Leebens-Mack J."/>
            <person name="Grimwood J."/>
            <person name="Schmutz J."/>
            <person name="Soltis P."/>
            <person name="Soltis D."/>
            <person name="Chen Z.-H."/>
        </authorList>
    </citation>
    <scope>NUCLEOTIDE SEQUENCE [LARGE SCALE GENOMIC DNA]</scope>
    <source>
        <strain evidence="10">Whitten #5841</strain>
        <tissue evidence="10">Leaf</tissue>
    </source>
</reference>
<dbReference type="Proteomes" id="UP000825935">
    <property type="component" value="Chromosome 23"/>
</dbReference>
<sequence length="751" mass="82755">MEPKLPLQPKTLRRRVHVVYYLSRGGQMDHPHLLEGYLSSAQEGLLLRDFKRWLAILRGKSMPNSFSWSYKRAYKNGFVWHDLGENDLIRPLAKNEYVLMGSEIKEQPLHVEKCNCGVNPQQTDTKMDSTKTGSDNQGETVNKPVTRSPKLITERSSNDREDNKTEKVLPSLDSPARLELITTENKFQRIGSRTLHKSFDLYRSGGPSKDPNDFTDKRLPDELKNSSNIHDTKQFTTTQSSENMGHIPSPGKISVRDSKITLRNSQREYLEDGDQMGELHGRDRKKNIKHIRDTSSSTHLKHTISIAHAKADRVKDSIKEKKYGQKLSDSCINDESTSSFIVDASTQTGDSTRCSMEEQQECIDSECYDRPVGDLANSSYHSSDFSPYDSTILNSVRRISSARFNSNHDQDQSHRGNLSLHLSQEFPNLPAIQRSIKAEQSSEIEEIPIGNSNTSLSHQISQNHLGSPGTVSSCSAVSARSSTRFARQETNGIPITVMPTKPTKKTTARTENHRRHSKGGSSQHSTNAAMESSSSGPHSLLKQILTCGNADVVSEKKPHNSISSHNFVVINHNALSGLPGTTPSRAINAATRTYDDLDKSRNAICGVCQRGVPIKKVTRTASSDTKAVISATASEQGSTRDDTISSPESAFSSGYRHHIKSNMMKAHSLSSSFAAAALRSASSRSHRSNLTAADENDDDGSKLSASRRFRVHHPASATAANSGTPYGNMSPGLLSIASSTPRRCALQSDIT</sequence>
<keyword evidence="2" id="KW-0217">Developmental protein</keyword>
<feature type="compositionally biased region" description="Polar residues" evidence="8">
    <location>
        <begin position="119"/>
        <end position="145"/>
    </location>
</feature>
<protein>
    <recommendedName>
        <fullName evidence="9">SOSEKI DIX-like domain-containing protein</fullName>
    </recommendedName>
</protein>
<evidence type="ECO:0000313" key="11">
    <source>
        <dbReference type="Proteomes" id="UP000825935"/>
    </source>
</evidence>
<dbReference type="EMBL" id="CM035428">
    <property type="protein sequence ID" value="KAH7302630.1"/>
    <property type="molecule type" value="Genomic_DNA"/>
</dbReference>
<feature type="region of interest" description="Disordered" evidence="8">
    <location>
        <begin position="452"/>
        <end position="476"/>
    </location>
</feature>
<feature type="compositionally biased region" description="Polar residues" evidence="8">
    <location>
        <begin position="452"/>
        <end position="465"/>
    </location>
</feature>
<dbReference type="PANTHER" id="PTHR31083:SF5">
    <property type="entry name" value="PROTEIN SOSEKI 1"/>
    <property type="match status" value="1"/>
</dbReference>
<keyword evidence="5" id="KW-0472">Membrane</keyword>
<dbReference type="GO" id="GO:0005886">
    <property type="term" value="C:plasma membrane"/>
    <property type="evidence" value="ECO:0007669"/>
    <property type="project" value="UniProtKB-SubCell"/>
</dbReference>
<feature type="compositionally biased region" description="Polar residues" evidence="8">
    <location>
        <begin position="225"/>
        <end position="243"/>
    </location>
</feature>
<feature type="region of interest" description="Disordered" evidence="8">
    <location>
        <begin position="199"/>
        <end position="254"/>
    </location>
</feature>
<feature type="region of interest" description="Disordered" evidence="8">
    <location>
        <begin position="684"/>
        <end position="703"/>
    </location>
</feature>
<dbReference type="InterPro" id="IPR048351">
    <property type="entry name" value="SOK_DIX"/>
</dbReference>